<proteinExistence type="predicted"/>
<evidence type="ECO:0000313" key="1">
    <source>
        <dbReference type="EMBL" id="SVE22169.1"/>
    </source>
</evidence>
<protein>
    <submittedName>
        <fullName evidence="1">Uncharacterized protein</fullName>
    </submittedName>
</protein>
<feature type="non-terminal residue" evidence="1">
    <location>
        <position position="36"/>
    </location>
</feature>
<reference evidence="1" key="1">
    <citation type="submission" date="2018-05" db="EMBL/GenBank/DDBJ databases">
        <authorList>
            <person name="Lanie J.A."/>
            <person name="Ng W.-L."/>
            <person name="Kazmierczak K.M."/>
            <person name="Andrzejewski T.M."/>
            <person name="Davidsen T.M."/>
            <person name="Wayne K.J."/>
            <person name="Tettelin H."/>
            <person name="Glass J.I."/>
            <person name="Rusch D."/>
            <person name="Podicherti R."/>
            <person name="Tsui H.-C.T."/>
            <person name="Winkler M.E."/>
        </authorList>
    </citation>
    <scope>NUCLEOTIDE SEQUENCE</scope>
</reference>
<organism evidence="1">
    <name type="scientific">marine metagenome</name>
    <dbReference type="NCBI Taxonomy" id="408172"/>
    <lineage>
        <taxon>unclassified sequences</taxon>
        <taxon>metagenomes</taxon>
        <taxon>ecological metagenomes</taxon>
    </lineage>
</organism>
<feature type="non-terminal residue" evidence="1">
    <location>
        <position position="1"/>
    </location>
</feature>
<dbReference type="AlphaFoldDB" id="A0A383BQK5"/>
<dbReference type="EMBL" id="UINC01202391">
    <property type="protein sequence ID" value="SVE22169.1"/>
    <property type="molecule type" value="Genomic_DNA"/>
</dbReference>
<accession>A0A383BQK5</accession>
<gene>
    <name evidence="1" type="ORF">METZ01_LOCUS475023</name>
</gene>
<name>A0A383BQK5_9ZZZZ</name>
<sequence>VDGLSSPPPSGAHWADGGIVAAGAAAVSPVDHAVIV</sequence>